<evidence type="ECO:0000256" key="1">
    <source>
        <dbReference type="SAM" id="Phobius"/>
    </source>
</evidence>
<dbReference type="GO" id="GO:0042910">
    <property type="term" value="F:xenobiotic transmembrane transporter activity"/>
    <property type="evidence" value="ECO:0007669"/>
    <property type="project" value="TreeGrafter"/>
</dbReference>
<dbReference type="SUPFAM" id="SSF82866">
    <property type="entry name" value="Multidrug efflux transporter AcrB transmembrane domain"/>
    <property type="match status" value="1"/>
</dbReference>
<reference evidence="2 3" key="1">
    <citation type="submission" date="2016-12" db="EMBL/GenBank/DDBJ databases">
        <authorList>
            <person name="Song W.-J."/>
            <person name="Kurnit D.M."/>
        </authorList>
    </citation>
    <scope>NUCLEOTIDE SEQUENCE [LARGE SCALE GENOMIC DNA]</scope>
    <source>
        <strain evidence="2 3">IMCC3135</strain>
    </source>
</reference>
<protein>
    <submittedName>
        <fullName evidence="2">Cation efflux system protein CusA</fullName>
    </submittedName>
</protein>
<dbReference type="PANTHER" id="PTHR32063:SF19">
    <property type="entry name" value="CATION EFFLUX SYSTEM PROTEIN CUSA"/>
    <property type="match status" value="1"/>
</dbReference>
<dbReference type="Gene3D" id="1.20.1640.10">
    <property type="entry name" value="Multidrug efflux transporter AcrB transmembrane domain"/>
    <property type="match status" value="1"/>
</dbReference>
<dbReference type="Pfam" id="PF00873">
    <property type="entry name" value="ACR_tran"/>
    <property type="match status" value="1"/>
</dbReference>
<dbReference type="EMBL" id="CP018632">
    <property type="protein sequence ID" value="ASJ72021.1"/>
    <property type="molecule type" value="Genomic_DNA"/>
</dbReference>
<keyword evidence="1" id="KW-0472">Membrane</keyword>
<dbReference type="Proteomes" id="UP000250079">
    <property type="component" value="Chromosome"/>
</dbReference>
<dbReference type="InterPro" id="IPR001036">
    <property type="entry name" value="Acrflvin-R"/>
</dbReference>
<keyword evidence="3" id="KW-1185">Reference proteome</keyword>
<organism evidence="2 3">
    <name type="scientific">Granulosicoccus antarcticus IMCC3135</name>
    <dbReference type="NCBI Taxonomy" id="1192854"/>
    <lineage>
        <taxon>Bacteria</taxon>
        <taxon>Pseudomonadati</taxon>
        <taxon>Pseudomonadota</taxon>
        <taxon>Gammaproteobacteria</taxon>
        <taxon>Chromatiales</taxon>
        <taxon>Granulosicoccaceae</taxon>
        <taxon>Granulosicoccus</taxon>
    </lineage>
</organism>
<name>A0A2Z2NQ09_9GAMM</name>
<proteinExistence type="predicted"/>
<keyword evidence="1" id="KW-1133">Transmembrane helix</keyword>
<gene>
    <name evidence="2" type="primary">cusA_1</name>
    <name evidence="2" type="ORF">IMCC3135_09620</name>
</gene>
<accession>A0A2Z2NQ09</accession>
<keyword evidence="1" id="KW-0812">Transmembrane</keyword>
<sequence length="78" mass="8512">MTAVTIVAGLFPIMIGSGTGSEVVQGVAAPMVGGILSTTVLTMLVIPVVYFLWERRELKRLLVSTVDVIFELEWWSES</sequence>
<evidence type="ECO:0000313" key="3">
    <source>
        <dbReference type="Proteomes" id="UP000250079"/>
    </source>
</evidence>
<dbReference type="KEGG" id="gai:IMCC3135_09620"/>
<dbReference type="GO" id="GO:0005886">
    <property type="term" value="C:plasma membrane"/>
    <property type="evidence" value="ECO:0007669"/>
    <property type="project" value="TreeGrafter"/>
</dbReference>
<evidence type="ECO:0000313" key="2">
    <source>
        <dbReference type="EMBL" id="ASJ72021.1"/>
    </source>
</evidence>
<dbReference type="PANTHER" id="PTHR32063">
    <property type="match status" value="1"/>
</dbReference>
<feature type="transmembrane region" description="Helical" evidence="1">
    <location>
        <begin position="31"/>
        <end position="53"/>
    </location>
</feature>
<dbReference type="AlphaFoldDB" id="A0A2Z2NQ09"/>